<dbReference type="InterPro" id="IPR006439">
    <property type="entry name" value="HAD-SF_hydro_IA"/>
</dbReference>
<dbReference type="Proteomes" id="UP001239085">
    <property type="component" value="Unassembled WGS sequence"/>
</dbReference>
<sequence length="205" mass="22724">MKWILYDIGGVIEIVDDHSWPAELRTRWSTRFGLLPEEYDAKLAAADLPDTTVNSGVVDQHWRGVADALGLSDADVESMQTELWDAYCGAENSELLDHARSLRGRSGLAILSNSGDGAREEEERRFGLSQIFAPICYSHEQGVLKPEARAFELALDRMGTTADRVLFIDDNLQNVQAAHAVGIRAIMHHDNATTIDAIEEFLADE</sequence>
<accession>A0ABU0PF85</accession>
<name>A0ABU0PF85_9MICO</name>
<proteinExistence type="predicted"/>
<dbReference type="PRINTS" id="PR00413">
    <property type="entry name" value="HADHALOGNASE"/>
</dbReference>
<reference evidence="1 2" key="1">
    <citation type="submission" date="2023-07" db="EMBL/GenBank/DDBJ databases">
        <title>Comparative genomics of wheat-associated soil bacteria to identify genetic determinants of phenazine resistance.</title>
        <authorList>
            <person name="Mouncey N."/>
        </authorList>
    </citation>
    <scope>NUCLEOTIDE SEQUENCE [LARGE SCALE GENOMIC DNA]</scope>
    <source>
        <strain evidence="1 2">W2I7</strain>
    </source>
</reference>
<dbReference type="PANTHER" id="PTHR43611:SF3">
    <property type="entry name" value="FLAVIN MONONUCLEOTIDE HYDROLASE 1, CHLOROPLATIC"/>
    <property type="match status" value="1"/>
</dbReference>
<organism evidence="1 2">
    <name type="scientific">Microbacterium murale</name>
    <dbReference type="NCBI Taxonomy" id="1081040"/>
    <lineage>
        <taxon>Bacteria</taxon>
        <taxon>Bacillati</taxon>
        <taxon>Actinomycetota</taxon>
        <taxon>Actinomycetes</taxon>
        <taxon>Micrococcales</taxon>
        <taxon>Microbacteriaceae</taxon>
        <taxon>Microbacterium</taxon>
    </lineage>
</organism>
<dbReference type="InterPro" id="IPR036412">
    <property type="entry name" value="HAD-like_sf"/>
</dbReference>
<gene>
    <name evidence="1" type="ORF">QFZ46_003516</name>
</gene>
<dbReference type="SUPFAM" id="SSF56784">
    <property type="entry name" value="HAD-like"/>
    <property type="match status" value="1"/>
</dbReference>
<evidence type="ECO:0000313" key="2">
    <source>
        <dbReference type="Proteomes" id="UP001239085"/>
    </source>
</evidence>
<dbReference type="PANTHER" id="PTHR43611">
    <property type="entry name" value="ALPHA-D-GLUCOSE 1-PHOSPHATE PHOSPHATASE"/>
    <property type="match status" value="1"/>
</dbReference>
<dbReference type="SFLD" id="SFLDS00003">
    <property type="entry name" value="Haloacid_Dehalogenase"/>
    <property type="match status" value="1"/>
</dbReference>
<dbReference type="EMBL" id="JAUSXK010000001">
    <property type="protein sequence ID" value="MDQ0645356.1"/>
    <property type="molecule type" value="Genomic_DNA"/>
</dbReference>
<protein>
    <submittedName>
        <fullName evidence="1">FMN phosphatase YigB (HAD superfamily)</fullName>
    </submittedName>
</protein>
<keyword evidence="2" id="KW-1185">Reference proteome</keyword>
<dbReference type="Gene3D" id="3.40.50.1000">
    <property type="entry name" value="HAD superfamily/HAD-like"/>
    <property type="match status" value="1"/>
</dbReference>
<evidence type="ECO:0000313" key="1">
    <source>
        <dbReference type="EMBL" id="MDQ0645356.1"/>
    </source>
</evidence>
<dbReference type="RefSeq" id="WP_307363562.1">
    <property type="nucleotide sequence ID" value="NZ_JAUSXK010000001.1"/>
</dbReference>
<dbReference type="NCBIfam" id="TIGR01509">
    <property type="entry name" value="HAD-SF-IA-v3"/>
    <property type="match status" value="1"/>
</dbReference>
<comment type="caution">
    <text evidence="1">The sequence shown here is derived from an EMBL/GenBank/DDBJ whole genome shotgun (WGS) entry which is preliminary data.</text>
</comment>
<dbReference type="Pfam" id="PF00702">
    <property type="entry name" value="Hydrolase"/>
    <property type="match status" value="1"/>
</dbReference>
<dbReference type="SFLD" id="SFLDG01129">
    <property type="entry name" value="C1.5:_HAD__Beta-PGM__Phosphata"/>
    <property type="match status" value="1"/>
</dbReference>
<dbReference type="InterPro" id="IPR023214">
    <property type="entry name" value="HAD_sf"/>
</dbReference>